<protein>
    <submittedName>
        <fullName evidence="1">Uncharacterized protein</fullName>
    </submittedName>
</protein>
<gene>
    <name evidence="1" type="ORF">YBN1229_v1_0082</name>
</gene>
<dbReference type="KEGG" id="fil:BN1229_v1_0080"/>
<dbReference type="AlphaFoldDB" id="A0A0D6J9I8"/>
<proteinExistence type="predicted"/>
<keyword evidence="2" id="KW-1185">Reference proteome</keyword>
<reference evidence="2" key="1">
    <citation type="submission" date="2015-02" db="EMBL/GenBank/DDBJ databases">
        <authorList>
            <person name="Chooi Y.-H."/>
        </authorList>
    </citation>
    <scope>NUCLEOTIDE SEQUENCE [LARGE SCALE GENOMIC DNA]</scope>
    <source>
        <strain evidence="2">strain Y</strain>
    </source>
</reference>
<evidence type="ECO:0000313" key="2">
    <source>
        <dbReference type="Proteomes" id="UP000033187"/>
    </source>
</evidence>
<sequence>MQVLNAVRAVRLSAIRPSEKQNPVSRRLLRPVRGIRQSWVRRAVLLLFAGLAGLSAAAGPVSSEGMRGTQRSLASDPFATSEGVLKFINDYRENKQPSKVPAAVHAMVRHGLLRDPEKAGIYTGFIAGVIGSNRVKATDLIAEMFPMPPVEQVVLVKAIAYSGLPDWQAFLVQFIERMPARKVLIKKYLYGGGKTLDKLELDDPYVIDVLWGFYFATGEWDPVIRIVSVLKWAEEKNDVEKLTIGAMAKWTFASNAARDKNLLDLAKSQMDHEDEAVRRQLQEVIEAAELYELSSLREAALKQIDEIKTKGPKWNRDWGTWGQAGTTALALGCVAASVLGQLQFGIPCVLGGALSTAAVNYMSKPAQ</sequence>
<organism evidence="1 2">
    <name type="scientific">Candidatus Filomicrobium marinum</name>
    <dbReference type="NCBI Taxonomy" id="1608628"/>
    <lineage>
        <taxon>Bacteria</taxon>
        <taxon>Pseudomonadati</taxon>
        <taxon>Pseudomonadota</taxon>
        <taxon>Alphaproteobacteria</taxon>
        <taxon>Hyphomicrobiales</taxon>
        <taxon>Hyphomicrobiaceae</taxon>
        <taxon>Filomicrobium</taxon>
    </lineage>
</organism>
<evidence type="ECO:0000313" key="1">
    <source>
        <dbReference type="EMBL" id="CPR14817.1"/>
    </source>
</evidence>
<accession>A0A0D6J9I8</accession>
<dbReference type="Proteomes" id="UP000033187">
    <property type="component" value="Chromosome 1"/>
</dbReference>
<dbReference type="KEGG" id="fiy:BN1229_v1_0082"/>
<name>A0A0D6J9I8_9HYPH</name>
<dbReference type="EMBL" id="LN829119">
    <property type="protein sequence ID" value="CPR14817.1"/>
    <property type="molecule type" value="Genomic_DNA"/>
</dbReference>